<organism evidence="3 4">
    <name type="scientific">Tanacetum coccineum</name>
    <dbReference type="NCBI Taxonomy" id="301880"/>
    <lineage>
        <taxon>Eukaryota</taxon>
        <taxon>Viridiplantae</taxon>
        <taxon>Streptophyta</taxon>
        <taxon>Embryophyta</taxon>
        <taxon>Tracheophyta</taxon>
        <taxon>Spermatophyta</taxon>
        <taxon>Magnoliopsida</taxon>
        <taxon>eudicotyledons</taxon>
        <taxon>Gunneridae</taxon>
        <taxon>Pentapetalae</taxon>
        <taxon>asterids</taxon>
        <taxon>campanulids</taxon>
        <taxon>Asterales</taxon>
        <taxon>Asteraceae</taxon>
        <taxon>Asteroideae</taxon>
        <taxon>Anthemideae</taxon>
        <taxon>Anthemidinae</taxon>
        <taxon>Tanacetum</taxon>
    </lineage>
</organism>
<comment type="caution">
    <text evidence="3">The sequence shown here is derived from an EMBL/GenBank/DDBJ whole genome shotgun (WGS) entry which is preliminary data.</text>
</comment>
<gene>
    <name evidence="3" type="ORF">Tco_1090244</name>
</gene>
<dbReference type="EMBL" id="BQNB010020323">
    <property type="protein sequence ID" value="GJT94726.1"/>
    <property type="molecule type" value="Genomic_DNA"/>
</dbReference>
<keyword evidence="4" id="KW-1185">Reference proteome</keyword>
<feature type="compositionally biased region" description="Polar residues" evidence="1">
    <location>
        <begin position="1"/>
        <end position="10"/>
    </location>
</feature>
<evidence type="ECO:0000259" key="2">
    <source>
        <dbReference type="Pfam" id="PF07727"/>
    </source>
</evidence>
<evidence type="ECO:0000256" key="1">
    <source>
        <dbReference type="SAM" id="MobiDB-lite"/>
    </source>
</evidence>
<reference evidence="3" key="1">
    <citation type="journal article" date="2022" name="Int. J. Mol. Sci.">
        <title>Draft Genome of Tanacetum Coccineum: Genomic Comparison of Closely Related Tanacetum-Family Plants.</title>
        <authorList>
            <person name="Yamashiro T."/>
            <person name="Shiraishi A."/>
            <person name="Nakayama K."/>
            <person name="Satake H."/>
        </authorList>
    </citation>
    <scope>NUCLEOTIDE SEQUENCE</scope>
</reference>
<dbReference type="Proteomes" id="UP001151760">
    <property type="component" value="Unassembled WGS sequence"/>
</dbReference>
<reference evidence="3" key="2">
    <citation type="submission" date="2022-01" db="EMBL/GenBank/DDBJ databases">
        <authorList>
            <person name="Yamashiro T."/>
            <person name="Shiraishi A."/>
            <person name="Satake H."/>
            <person name="Nakayama K."/>
        </authorList>
    </citation>
    <scope>NUCLEOTIDE SEQUENCE</scope>
</reference>
<sequence>MLHSFRSTRSPLPLSVTRRHHHHSTAAAITPPPPSSSFRHHHHPHHAPPQQPPQRVRVVLLTTKRVRFGWGLNGSSHGVRLADSAAPLGASGCGLTAARASGLWDNTKGCVVYLAAAKERLVHTNVACWSGCKATTDPQSGAGCPGQTTTGSIRHEEKQTNSTNSFNTVGTLVSAAGLSFTNDDPSSPVNAAEASNAFEDHLFDQFSPFKNAFALPHVPNVFSIDDTGIFGNAYDDEDVGAEADLNNLETTMNVSPIPTTRIDKDHPKDQIIGDLNLAIQTRRMTKISDEHAMVSYINKQRRTNHKDYQNCLFACFLSQKEPKKVIQALADPSWVEAMQEELLQFKLQKVGPLNKARLVAQGYTQEEGINYDEVFAPVARIEAIRSTKKSLCDEFKGLIYKRFQMSSMGELTLFLGLQVQQKGDGIFISQDKYVAKILKKFDFATVKTASTPIETNKALVKDEEAEAIDVHLYRSMIGSLMYLTASRLDIMFAVCACARFQVTPKTSHIHSVKRTFRYLKGQPKLGLWYSRDSPFDLEAFFDSDYVIASLDRKSTTGGCQFLGRRLISWQCKKHTIVANSTTEAEYIAAAYCYETVHKELGDIMERVATTASSLEAELDSGNINRTQSMATLNEPSP</sequence>
<protein>
    <submittedName>
        <fullName evidence="3">Uncharacterized mitochondrial protein-like protein</fullName>
    </submittedName>
</protein>
<feature type="region of interest" description="Disordered" evidence="1">
    <location>
        <begin position="139"/>
        <end position="165"/>
    </location>
</feature>
<evidence type="ECO:0000313" key="3">
    <source>
        <dbReference type="EMBL" id="GJT94726.1"/>
    </source>
</evidence>
<dbReference type="InterPro" id="IPR013103">
    <property type="entry name" value="RVT_2"/>
</dbReference>
<accession>A0ABQ5I3L7</accession>
<proteinExistence type="predicted"/>
<dbReference type="PANTHER" id="PTHR11439:SF495">
    <property type="entry name" value="REVERSE TRANSCRIPTASE, RNA-DEPENDENT DNA POLYMERASE-RELATED"/>
    <property type="match status" value="1"/>
</dbReference>
<dbReference type="CDD" id="cd09272">
    <property type="entry name" value="RNase_HI_RT_Ty1"/>
    <property type="match status" value="1"/>
</dbReference>
<name>A0ABQ5I3L7_9ASTR</name>
<dbReference type="Pfam" id="PF07727">
    <property type="entry name" value="RVT_2"/>
    <property type="match status" value="1"/>
</dbReference>
<feature type="region of interest" description="Disordered" evidence="1">
    <location>
        <begin position="1"/>
        <end position="55"/>
    </location>
</feature>
<feature type="domain" description="Reverse transcriptase Ty1/copia-type" evidence="2">
    <location>
        <begin position="386"/>
        <end position="454"/>
    </location>
</feature>
<evidence type="ECO:0000313" key="4">
    <source>
        <dbReference type="Proteomes" id="UP001151760"/>
    </source>
</evidence>
<dbReference type="PANTHER" id="PTHR11439">
    <property type="entry name" value="GAG-POL-RELATED RETROTRANSPOSON"/>
    <property type="match status" value="1"/>
</dbReference>